<dbReference type="InParanoid" id="A0A165HR84"/>
<feature type="transmembrane region" description="Helical" evidence="1">
    <location>
        <begin position="126"/>
        <end position="146"/>
    </location>
</feature>
<dbReference type="PANTHER" id="PTHR40465">
    <property type="entry name" value="CHROMOSOME 1, WHOLE GENOME SHOTGUN SEQUENCE"/>
    <property type="match status" value="1"/>
</dbReference>
<dbReference type="EMBL" id="KV426010">
    <property type="protein sequence ID" value="KZV92347.1"/>
    <property type="molecule type" value="Genomic_DNA"/>
</dbReference>
<evidence type="ECO:0000313" key="4">
    <source>
        <dbReference type="Proteomes" id="UP000077266"/>
    </source>
</evidence>
<dbReference type="PANTHER" id="PTHR40465:SF1">
    <property type="entry name" value="DUF6534 DOMAIN-CONTAINING PROTEIN"/>
    <property type="match status" value="1"/>
</dbReference>
<feature type="transmembrane region" description="Helical" evidence="1">
    <location>
        <begin position="199"/>
        <end position="222"/>
    </location>
</feature>
<sequence>MNKVKGFFGSRPTSSITMSVEPPRLSAPDPAATIALLMENVSSLGSIEVGASVSMLFLGVAILQTWNYYRDFPKDPSSLKTLVAVLIILEIVHSILFVHATYHYTIAGLVDALSTGDPTFLVTTPWSLQTMVAVEAVTVILVQAYYCHRIFLITSSHIIALSCLLLAITRFGLSIALLVTDIVNPTIAVVHSPTFAWEAITAISVGAFSDLFIAACMCGGLLRRRTGFVGSNRLVDRLVGYILASGVATSIASLAQLIVYFAMPTTCKARPVGSVVLTAQRDRYLGRSLRRGLKIVQQLAFGVLEPAQA</sequence>
<name>A0A165HR84_EXIGL</name>
<evidence type="ECO:0000256" key="1">
    <source>
        <dbReference type="SAM" id="Phobius"/>
    </source>
</evidence>
<dbReference type="OrthoDB" id="2535105at2759"/>
<dbReference type="Proteomes" id="UP000077266">
    <property type="component" value="Unassembled WGS sequence"/>
</dbReference>
<feature type="domain" description="DUF6534" evidence="2">
    <location>
        <begin position="207"/>
        <end position="266"/>
    </location>
</feature>
<evidence type="ECO:0000259" key="2">
    <source>
        <dbReference type="Pfam" id="PF20152"/>
    </source>
</evidence>
<feature type="transmembrane region" description="Helical" evidence="1">
    <location>
        <begin position="238"/>
        <end position="263"/>
    </location>
</feature>
<keyword evidence="1" id="KW-0812">Transmembrane</keyword>
<gene>
    <name evidence="3" type="ORF">EXIGLDRAFT_769109</name>
</gene>
<dbReference type="STRING" id="1314781.A0A165HR84"/>
<organism evidence="3 4">
    <name type="scientific">Exidia glandulosa HHB12029</name>
    <dbReference type="NCBI Taxonomy" id="1314781"/>
    <lineage>
        <taxon>Eukaryota</taxon>
        <taxon>Fungi</taxon>
        <taxon>Dikarya</taxon>
        <taxon>Basidiomycota</taxon>
        <taxon>Agaricomycotina</taxon>
        <taxon>Agaricomycetes</taxon>
        <taxon>Auriculariales</taxon>
        <taxon>Exidiaceae</taxon>
        <taxon>Exidia</taxon>
    </lineage>
</organism>
<keyword evidence="1" id="KW-0472">Membrane</keyword>
<protein>
    <recommendedName>
        <fullName evidence="2">DUF6534 domain-containing protein</fullName>
    </recommendedName>
</protein>
<dbReference type="InterPro" id="IPR045339">
    <property type="entry name" value="DUF6534"/>
</dbReference>
<evidence type="ECO:0000313" key="3">
    <source>
        <dbReference type="EMBL" id="KZV92347.1"/>
    </source>
</evidence>
<feature type="transmembrane region" description="Helical" evidence="1">
    <location>
        <begin position="158"/>
        <end position="179"/>
    </location>
</feature>
<reference evidence="3 4" key="1">
    <citation type="journal article" date="2016" name="Mol. Biol. Evol.">
        <title>Comparative Genomics of Early-Diverging Mushroom-Forming Fungi Provides Insights into the Origins of Lignocellulose Decay Capabilities.</title>
        <authorList>
            <person name="Nagy L.G."/>
            <person name="Riley R."/>
            <person name="Tritt A."/>
            <person name="Adam C."/>
            <person name="Daum C."/>
            <person name="Floudas D."/>
            <person name="Sun H."/>
            <person name="Yadav J.S."/>
            <person name="Pangilinan J."/>
            <person name="Larsson K.H."/>
            <person name="Matsuura K."/>
            <person name="Barry K."/>
            <person name="Labutti K."/>
            <person name="Kuo R."/>
            <person name="Ohm R.A."/>
            <person name="Bhattacharya S.S."/>
            <person name="Shirouzu T."/>
            <person name="Yoshinaga Y."/>
            <person name="Martin F.M."/>
            <person name="Grigoriev I.V."/>
            <person name="Hibbett D.S."/>
        </authorList>
    </citation>
    <scope>NUCLEOTIDE SEQUENCE [LARGE SCALE GENOMIC DNA]</scope>
    <source>
        <strain evidence="3 4">HHB12029</strain>
    </source>
</reference>
<dbReference type="AlphaFoldDB" id="A0A165HR84"/>
<keyword evidence="1" id="KW-1133">Transmembrane helix</keyword>
<feature type="transmembrane region" description="Helical" evidence="1">
    <location>
        <begin position="49"/>
        <end position="69"/>
    </location>
</feature>
<feature type="transmembrane region" description="Helical" evidence="1">
    <location>
        <begin position="81"/>
        <end position="106"/>
    </location>
</feature>
<keyword evidence="4" id="KW-1185">Reference proteome</keyword>
<dbReference type="Pfam" id="PF20152">
    <property type="entry name" value="DUF6534"/>
    <property type="match status" value="1"/>
</dbReference>
<accession>A0A165HR84</accession>
<proteinExistence type="predicted"/>